<dbReference type="InterPro" id="IPR002344">
    <property type="entry name" value="Lupus_La"/>
</dbReference>
<dbReference type="InterPro" id="IPR036390">
    <property type="entry name" value="WH_DNA-bd_sf"/>
</dbReference>
<keyword evidence="2 6" id="KW-0694">RNA-binding</keyword>
<gene>
    <name evidence="9" type="ORF">AXF42_Ash010992</name>
</gene>
<dbReference type="PANTHER" id="PTHR22792">
    <property type="entry name" value="LUPUS LA PROTEIN-RELATED"/>
    <property type="match status" value="1"/>
</dbReference>
<evidence type="ECO:0000256" key="7">
    <source>
        <dbReference type="SAM" id="MobiDB-lite"/>
    </source>
</evidence>
<accession>A0A2H9ZQT6</accession>
<dbReference type="Gene3D" id="1.10.10.10">
    <property type="entry name" value="Winged helix-like DNA-binding domain superfamily/Winged helix DNA-binding domain"/>
    <property type="match status" value="1"/>
</dbReference>
<dbReference type="PRINTS" id="PR00302">
    <property type="entry name" value="LUPUSLA"/>
</dbReference>
<evidence type="ECO:0000256" key="4">
    <source>
        <dbReference type="ARBA" id="ARBA00023163"/>
    </source>
</evidence>
<evidence type="ECO:0000256" key="2">
    <source>
        <dbReference type="ARBA" id="ARBA00022884"/>
    </source>
</evidence>
<dbReference type="Pfam" id="PF05383">
    <property type="entry name" value="La"/>
    <property type="match status" value="1"/>
</dbReference>
<dbReference type="PROSITE" id="PS50961">
    <property type="entry name" value="HTH_LA"/>
    <property type="match status" value="1"/>
</dbReference>
<proteinExistence type="predicted"/>
<name>A0A2H9ZQT6_9ASPA</name>
<dbReference type="Proteomes" id="UP000236161">
    <property type="component" value="Unassembled WGS sequence"/>
</dbReference>
<evidence type="ECO:0000256" key="5">
    <source>
        <dbReference type="ARBA" id="ARBA00023242"/>
    </source>
</evidence>
<dbReference type="InterPro" id="IPR006630">
    <property type="entry name" value="La_HTH"/>
</dbReference>
<feature type="region of interest" description="Disordered" evidence="7">
    <location>
        <begin position="18"/>
        <end position="68"/>
    </location>
</feature>
<dbReference type="GO" id="GO:0005634">
    <property type="term" value="C:nucleus"/>
    <property type="evidence" value="ECO:0007669"/>
    <property type="project" value="UniProtKB-SubCell"/>
</dbReference>
<sequence length="236" mass="26697">MLPPQNLRKKWRGRRELLFDRHDVEENPRSETYEHQRERERRRAAMGDEKKEEDRAKTRSPHGASPSAAAAGFKFNAHAPEFVPSSLTPMSGYFCPYLQLLGSVGGGGMGPDLFYFADQEPANFIPSSNVKAAGDNKNSNDATQKILKQVEYQFSDTNLIASDFLLKIMNKDPEGYVPIAVIASWKKIKSLGVNNQMLIKALKTSTKLLVSEDGKKVRRKQLFTERDKEELMVIYS</sequence>
<evidence type="ECO:0000256" key="1">
    <source>
        <dbReference type="ARBA" id="ARBA00004123"/>
    </source>
</evidence>
<dbReference type="InterPro" id="IPR036388">
    <property type="entry name" value="WH-like_DNA-bd_sf"/>
</dbReference>
<dbReference type="PANTHER" id="PTHR22792:SF62">
    <property type="entry name" value="LA-RELATED PROTEIN 7"/>
    <property type="match status" value="1"/>
</dbReference>
<dbReference type="GO" id="GO:0006396">
    <property type="term" value="P:RNA processing"/>
    <property type="evidence" value="ECO:0007669"/>
    <property type="project" value="InterPro"/>
</dbReference>
<keyword evidence="4" id="KW-0804">Transcription</keyword>
<dbReference type="STRING" id="1088818.A0A2H9ZQT6"/>
<dbReference type="SMART" id="SM00715">
    <property type="entry name" value="LA"/>
    <property type="match status" value="1"/>
</dbReference>
<dbReference type="SUPFAM" id="SSF46785">
    <property type="entry name" value="Winged helix' DNA-binding domain"/>
    <property type="match status" value="1"/>
</dbReference>
<keyword evidence="3" id="KW-0805">Transcription regulation</keyword>
<dbReference type="GO" id="GO:1990904">
    <property type="term" value="C:ribonucleoprotein complex"/>
    <property type="evidence" value="ECO:0007669"/>
    <property type="project" value="InterPro"/>
</dbReference>
<reference evidence="9 10" key="1">
    <citation type="journal article" date="2017" name="Nature">
        <title>The Apostasia genome and the evolution of orchids.</title>
        <authorList>
            <person name="Zhang G.Q."/>
            <person name="Liu K.W."/>
            <person name="Li Z."/>
            <person name="Lohaus R."/>
            <person name="Hsiao Y.Y."/>
            <person name="Niu S.C."/>
            <person name="Wang J.Y."/>
            <person name="Lin Y.C."/>
            <person name="Xu Q."/>
            <person name="Chen L.J."/>
            <person name="Yoshida K."/>
            <person name="Fujiwara S."/>
            <person name="Wang Z.W."/>
            <person name="Zhang Y.Q."/>
            <person name="Mitsuda N."/>
            <person name="Wang M."/>
            <person name="Liu G.H."/>
            <person name="Pecoraro L."/>
            <person name="Huang H.X."/>
            <person name="Xiao X.J."/>
            <person name="Lin M."/>
            <person name="Wu X.Y."/>
            <person name="Wu W.L."/>
            <person name="Chen Y.Y."/>
            <person name="Chang S.B."/>
            <person name="Sakamoto S."/>
            <person name="Ohme-Takagi M."/>
            <person name="Yagi M."/>
            <person name="Zeng S.J."/>
            <person name="Shen C.Y."/>
            <person name="Yeh C.M."/>
            <person name="Luo Y.B."/>
            <person name="Tsai W.C."/>
            <person name="Van de Peer Y."/>
            <person name="Liu Z.J."/>
        </authorList>
    </citation>
    <scope>NUCLEOTIDE SEQUENCE [LARGE SCALE GENOMIC DNA]</scope>
    <source>
        <strain evidence="10">cv. Shenzhen</strain>
        <tissue evidence="9">Stem</tissue>
    </source>
</reference>
<evidence type="ECO:0000256" key="3">
    <source>
        <dbReference type="ARBA" id="ARBA00023015"/>
    </source>
</evidence>
<evidence type="ECO:0000313" key="9">
    <source>
        <dbReference type="EMBL" id="PKA45652.1"/>
    </source>
</evidence>
<dbReference type="OrthoDB" id="435402at2759"/>
<dbReference type="EMBL" id="KZ454830">
    <property type="protein sequence ID" value="PKA45652.1"/>
    <property type="molecule type" value="Genomic_DNA"/>
</dbReference>
<dbReference type="InterPro" id="IPR045180">
    <property type="entry name" value="La_dom_prot"/>
</dbReference>
<dbReference type="GO" id="GO:0003723">
    <property type="term" value="F:RNA binding"/>
    <property type="evidence" value="ECO:0007669"/>
    <property type="project" value="UniProtKB-UniRule"/>
</dbReference>
<comment type="subcellular location">
    <subcellularLocation>
        <location evidence="1">Nucleus</location>
    </subcellularLocation>
</comment>
<evidence type="ECO:0000259" key="8">
    <source>
        <dbReference type="PROSITE" id="PS50961"/>
    </source>
</evidence>
<keyword evidence="10" id="KW-1185">Reference proteome</keyword>
<evidence type="ECO:0000256" key="6">
    <source>
        <dbReference type="PROSITE-ProRule" id="PRU00332"/>
    </source>
</evidence>
<evidence type="ECO:0000313" key="10">
    <source>
        <dbReference type="Proteomes" id="UP000236161"/>
    </source>
</evidence>
<keyword evidence="5" id="KW-0539">Nucleus</keyword>
<protein>
    <recommendedName>
        <fullName evidence="8">HTH La-type RNA-binding domain-containing protein</fullName>
    </recommendedName>
</protein>
<dbReference type="AlphaFoldDB" id="A0A2H9ZQT6"/>
<feature type="compositionally biased region" description="Basic and acidic residues" evidence="7">
    <location>
        <begin position="18"/>
        <end position="57"/>
    </location>
</feature>
<organism evidence="9 10">
    <name type="scientific">Apostasia shenzhenica</name>
    <dbReference type="NCBI Taxonomy" id="1088818"/>
    <lineage>
        <taxon>Eukaryota</taxon>
        <taxon>Viridiplantae</taxon>
        <taxon>Streptophyta</taxon>
        <taxon>Embryophyta</taxon>
        <taxon>Tracheophyta</taxon>
        <taxon>Spermatophyta</taxon>
        <taxon>Magnoliopsida</taxon>
        <taxon>Liliopsida</taxon>
        <taxon>Asparagales</taxon>
        <taxon>Orchidaceae</taxon>
        <taxon>Apostasioideae</taxon>
        <taxon>Apostasia</taxon>
    </lineage>
</organism>
<feature type="domain" description="HTH La-type RNA-binding" evidence="8">
    <location>
        <begin position="136"/>
        <end position="227"/>
    </location>
</feature>